<organism evidence="2 3">
    <name type="scientific">Cohnella candidum</name>
    <dbReference type="NCBI Taxonomy" id="2674991"/>
    <lineage>
        <taxon>Bacteria</taxon>
        <taxon>Bacillati</taxon>
        <taxon>Bacillota</taxon>
        <taxon>Bacilli</taxon>
        <taxon>Bacillales</taxon>
        <taxon>Paenibacillaceae</taxon>
        <taxon>Cohnella</taxon>
    </lineage>
</organism>
<feature type="transmembrane region" description="Helical" evidence="1">
    <location>
        <begin position="31"/>
        <end position="52"/>
    </location>
</feature>
<evidence type="ECO:0000256" key="1">
    <source>
        <dbReference type="SAM" id="Phobius"/>
    </source>
</evidence>
<dbReference type="AlphaFoldDB" id="A0A3G3JUC0"/>
<evidence type="ECO:0000313" key="2">
    <source>
        <dbReference type="EMBL" id="AYQ71451.1"/>
    </source>
</evidence>
<keyword evidence="1" id="KW-0812">Transmembrane</keyword>
<keyword evidence="1" id="KW-1133">Transmembrane helix</keyword>
<keyword evidence="3" id="KW-1185">Reference proteome</keyword>
<reference evidence="2 3" key="1">
    <citation type="submission" date="2018-10" db="EMBL/GenBank/DDBJ databases">
        <title>Genome Sequence of Cohnella sp.</title>
        <authorList>
            <person name="Srinivasan S."/>
            <person name="Kim M.K."/>
        </authorList>
    </citation>
    <scope>NUCLEOTIDE SEQUENCE [LARGE SCALE GENOMIC DNA]</scope>
    <source>
        <strain evidence="2 3">18JY8-7</strain>
    </source>
</reference>
<sequence>MTFAVYLIANAAAALYVLAIRKRRIQSLEVLAYWLLSIILVQNYSAIFYMNTRFTDIPDILSFEGADLVNRLVLYPLAIVLILDLCTACRTMTGKAGTVLAGVCVLTGLEWIDDRTGIHVHRSWAFWWSPAIWLLILLVALGFMAYFRRKLLGGIRRA</sequence>
<feature type="transmembrane region" description="Helical" evidence="1">
    <location>
        <begin position="124"/>
        <end position="147"/>
    </location>
</feature>
<gene>
    <name evidence="2" type="ORF">EAV92_01930</name>
</gene>
<feature type="transmembrane region" description="Helical" evidence="1">
    <location>
        <begin position="72"/>
        <end position="89"/>
    </location>
</feature>
<proteinExistence type="predicted"/>
<accession>A0A3G3JUC0</accession>
<dbReference type="Proteomes" id="UP000269097">
    <property type="component" value="Chromosome"/>
</dbReference>
<evidence type="ECO:0000313" key="3">
    <source>
        <dbReference type="Proteomes" id="UP000269097"/>
    </source>
</evidence>
<name>A0A3G3JUC0_9BACL</name>
<dbReference type="EMBL" id="CP033433">
    <property type="protein sequence ID" value="AYQ71451.1"/>
    <property type="molecule type" value="Genomic_DNA"/>
</dbReference>
<protein>
    <submittedName>
        <fullName evidence="2">Uncharacterized protein</fullName>
    </submittedName>
</protein>
<dbReference type="RefSeq" id="WP_123039514.1">
    <property type="nucleotide sequence ID" value="NZ_CP033433.1"/>
</dbReference>
<keyword evidence="1" id="KW-0472">Membrane</keyword>
<dbReference type="KEGG" id="coh:EAV92_01930"/>